<sequence precursor="true">MNTRAIFISLATAALPGLLISLSVRNAAAQSGAAPSRQAGAAQASEQPGRSETVLTAADLQRIEELIAQLSSDKFATREEAVAGLIEFGERAIPMLAAAAETPDPEVRLRIRILLSRLSNSDFESTVAAFVSGASDEMEGWDYARRMIGDSKASRELFVEAARQHRDLMAEMDKGPGPRMVAANKAADLVVRRMMLEFLPPERGDAVALLLTCGDRSAPIPPGVERVIVRIMNSQVTSLTLKDAMLAPVYQKLVGFWMRRASVSYQPQAMFFALQHRIPEAVELARDVVAEFIATGEDLIGTDTVDPKYSESLEQALLVIAKYGDASDLTRLEPLTVDDRRMPVGVDQPDDATDVIRVHVRDIAVAVSIKLLDGDLRDAGYINPRQHNTVVFFTASLGFPGDGDELRSKPAKYLADLISKQ</sequence>
<dbReference type="Proteomes" id="UP000319557">
    <property type="component" value="Chromosome"/>
</dbReference>
<reference evidence="2 3" key="1">
    <citation type="submission" date="2019-02" db="EMBL/GenBank/DDBJ databases">
        <title>Deep-cultivation of Planctomycetes and their phenomic and genomic characterization uncovers novel biology.</title>
        <authorList>
            <person name="Wiegand S."/>
            <person name="Jogler M."/>
            <person name="Boedeker C."/>
            <person name="Pinto D."/>
            <person name="Vollmers J."/>
            <person name="Rivas-Marin E."/>
            <person name="Kohn T."/>
            <person name="Peeters S.H."/>
            <person name="Heuer A."/>
            <person name="Rast P."/>
            <person name="Oberbeckmann S."/>
            <person name="Bunk B."/>
            <person name="Jeske O."/>
            <person name="Meyerdierks A."/>
            <person name="Storesund J.E."/>
            <person name="Kallscheuer N."/>
            <person name="Luecker S."/>
            <person name="Lage O.M."/>
            <person name="Pohl T."/>
            <person name="Merkel B.J."/>
            <person name="Hornburger P."/>
            <person name="Mueller R.-W."/>
            <person name="Bruemmer F."/>
            <person name="Labrenz M."/>
            <person name="Spormann A.M."/>
            <person name="Op den Camp H."/>
            <person name="Overmann J."/>
            <person name="Amann R."/>
            <person name="Jetten M.S.M."/>
            <person name="Mascher T."/>
            <person name="Medema M.H."/>
            <person name="Devos D.P."/>
            <person name="Kaster A.-K."/>
            <person name="Ovreas L."/>
            <person name="Rohde M."/>
            <person name="Galperin M.Y."/>
            <person name="Jogler C."/>
        </authorList>
    </citation>
    <scope>NUCLEOTIDE SEQUENCE [LARGE SCALE GENOMIC DNA]</scope>
    <source>
        <strain evidence="2 3">EC9</strain>
    </source>
</reference>
<keyword evidence="3" id="KW-1185">Reference proteome</keyword>
<feature type="chain" id="PRO_5022043439" description="HEAT repeat protein" evidence="1">
    <location>
        <begin position="30"/>
        <end position="421"/>
    </location>
</feature>
<dbReference type="SUPFAM" id="SSF48371">
    <property type="entry name" value="ARM repeat"/>
    <property type="match status" value="1"/>
</dbReference>
<dbReference type="Gene3D" id="1.25.10.10">
    <property type="entry name" value="Leucine-rich Repeat Variant"/>
    <property type="match status" value="1"/>
</dbReference>
<feature type="signal peptide" evidence="1">
    <location>
        <begin position="1"/>
        <end position="29"/>
    </location>
</feature>
<proteinExistence type="predicted"/>
<dbReference type="KEGG" id="ruv:EC9_24750"/>
<dbReference type="OrthoDB" id="244112at2"/>
<accession>A0A517M097</accession>
<dbReference type="InterPro" id="IPR011989">
    <property type="entry name" value="ARM-like"/>
</dbReference>
<gene>
    <name evidence="2" type="ORF">EC9_24750</name>
</gene>
<organism evidence="2 3">
    <name type="scientific">Rosistilla ulvae</name>
    <dbReference type="NCBI Taxonomy" id="1930277"/>
    <lineage>
        <taxon>Bacteria</taxon>
        <taxon>Pseudomonadati</taxon>
        <taxon>Planctomycetota</taxon>
        <taxon>Planctomycetia</taxon>
        <taxon>Pirellulales</taxon>
        <taxon>Pirellulaceae</taxon>
        <taxon>Rosistilla</taxon>
    </lineage>
</organism>
<dbReference type="AlphaFoldDB" id="A0A517M097"/>
<dbReference type="EMBL" id="CP036261">
    <property type="protein sequence ID" value="QDS88285.1"/>
    <property type="molecule type" value="Genomic_DNA"/>
</dbReference>
<dbReference type="InterPro" id="IPR016024">
    <property type="entry name" value="ARM-type_fold"/>
</dbReference>
<protein>
    <recommendedName>
        <fullName evidence="4">HEAT repeat protein</fullName>
    </recommendedName>
</protein>
<evidence type="ECO:0000313" key="3">
    <source>
        <dbReference type="Proteomes" id="UP000319557"/>
    </source>
</evidence>
<name>A0A517M097_9BACT</name>
<evidence type="ECO:0000313" key="2">
    <source>
        <dbReference type="EMBL" id="QDS88285.1"/>
    </source>
</evidence>
<keyword evidence="1" id="KW-0732">Signal</keyword>
<evidence type="ECO:0000256" key="1">
    <source>
        <dbReference type="SAM" id="SignalP"/>
    </source>
</evidence>
<evidence type="ECO:0008006" key="4">
    <source>
        <dbReference type="Google" id="ProtNLM"/>
    </source>
</evidence>
<dbReference type="RefSeq" id="WP_145345410.1">
    <property type="nucleotide sequence ID" value="NZ_CP036261.1"/>
</dbReference>